<dbReference type="Gene3D" id="3.30.70.20">
    <property type="match status" value="1"/>
</dbReference>
<dbReference type="InterPro" id="IPR051269">
    <property type="entry name" value="Fe-S_cluster_ET"/>
</dbReference>
<sequence>MVEIDREECLGCEACVEVCPEVFDFDASEGKAFVKDDVTGDEACIDEAIASCPASCITNE</sequence>
<keyword evidence="6 7" id="KW-0411">Iron-sulfur</keyword>
<dbReference type="GO" id="GO:0005506">
    <property type="term" value="F:iron ion binding"/>
    <property type="evidence" value="ECO:0007669"/>
    <property type="project" value="UniProtKB-UniRule"/>
</dbReference>
<evidence type="ECO:0000313" key="9">
    <source>
        <dbReference type="EMBL" id="QQG66740.1"/>
    </source>
</evidence>
<dbReference type="PANTHER" id="PTHR36923">
    <property type="entry name" value="FERREDOXIN"/>
    <property type="match status" value="1"/>
</dbReference>
<evidence type="ECO:0000256" key="6">
    <source>
        <dbReference type="ARBA" id="ARBA00023014"/>
    </source>
</evidence>
<gene>
    <name evidence="9" type="ORF">HP555_13120</name>
</gene>
<dbReference type="Proteomes" id="UP000596092">
    <property type="component" value="Chromosome"/>
</dbReference>
<evidence type="ECO:0000256" key="4">
    <source>
        <dbReference type="ARBA" id="ARBA00022982"/>
    </source>
</evidence>
<dbReference type="GO" id="GO:0051536">
    <property type="term" value="F:iron-sulfur cluster binding"/>
    <property type="evidence" value="ECO:0007669"/>
    <property type="project" value="UniProtKB-KW"/>
</dbReference>
<evidence type="ECO:0000313" key="10">
    <source>
        <dbReference type="Proteomes" id="UP000596092"/>
    </source>
</evidence>
<evidence type="ECO:0000256" key="7">
    <source>
        <dbReference type="RuleBase" id="RU368020"/>
    </source>
</evidence>
<dbReference type="PROSITE" id="PS51379">
    <property type="entry name" value="4FE4S_FER_2"/>
    <property type="match status" value="1"/>
</dbReference>
<proteinExistence type="predicted"/>
<dbReference type="InterPro" id="IPR017900">
    <property type="entry name" value="4Fe4S_Fe_S_CS"/>
</dbReference>
<evidence type="ECO:0000256" key="1">
    <source>
        <dbReference type="ARBA" id="ARBA00003532"/>
    </source>
</evidence>
<dbReference type="GO" id="GO:0009055">
    <property type="term" value="F:electron transfer activity"/>
    <property type="evidence" value="ECO:0007669"/>
    <property type="project" value="UniProtKB-UniRule"/>
</dbReference>
<dbReference type="RefSeq" id="WP_199263024.1">
    <property type="nucleotide sequence ID" value="NZ_CP054140.1"/>
</dbReference>
<dbReference type="EMBL" id="CP054140">
    <property type="protein sequence ID" value="QQG66740.1"/>
    <property type="molecule type" value="Genomic_DNA"/>
</dbReference>
<dbReference type="Pfam" id="PF13370">
    <property type="entry name" value="Fer4_13"/>
    <property type="match status" value="1"/>
</dbReference>
<dbReference type="AlphaFoldDB" id="A0A7T6ARP3"/>
<dbReference type="PRINTS" id="PR00352">
    <property type="entry name" value="3FE4SFRDOXIN"/>
</dbReference>
<evidence type="ECO:0000256" key="2">
    <source>
        <dbReference type="ARBA" id="ARBA00022448"/>
    </source>
</evidence>
<keyword evidence="3 7" id="KW-0479">Metal-binding</keyword>
<organism evidence="9 10">
    <name type="scientific">Desulfobulbus oligotrophicus</name>
    <dbReference type="NCBI Taxonomy" id="1909699"/>
    <lineage>
        <taxon>Bacteria</taxon>
        <taxon>Pseudomonadati</taxon>
        <taxon>Thermodesulfobacteriota</taxon>
        <taxon>Desulfobulbia</taxon>
        <taxon>Desulfobulbales</taxon>
        <taxon>Desulfobulbaceae</taxon>
        <taxon>Desulfobulbus</taxon>
    </lineage>
</organism>
<keyword evidence="10" id="KW-1185">Reference proteome</keyword>
<dbReference type="PROSITE" id="PS00198">
    <property type="entry name" value="4FE4S_FER_1"/>
    <property type="match status" value="1"/>
</dbReference>
<accession>A0A7T6ARP3</accession>
<dbReference type="SUPFAM" id="SSF54862">
    <property type="entry name" value="4Fe-4S ferredoxins"/>
    <property type="match status" value="1"/>
</dbReference>
<protein>
    <recommendedName>
        <fullName evidence="7">Ferredoxin</fullName>
    </recommendedName>
</protein>
<name>A0A7T6ARP3_9BACT</name>
<dbReference type="KEGG" id="dog:HP555_13120"/>
<keyword evidence="5 7" id="KW-0408">Iron</keyword>
<comment type="function">
    <text evidence="1 7">Ferredoxins are iron-sulfur proteins that transfer electrons in a wide variety of metabolic reactions.</text>
</comment>
<evidence type="ECO:0000256" key="5">
    <source>
        <dbReference type="ARBA" id="ARBA00023004"/>
    </source>
</evidence>
<reference evidence="9 10" key="1">
    <citation type="submission" date="2020-05" db="EMBL/GenBank/DDBJ databases">
        <title>Complete genome of Desulfobulbus oligotrophicus.</title>
        <authorList>
            <person name="Podar M."/>
        </authorList>
    </citation>
    <scope>NUCLEOTIDE SEQUENCE [LARGE SCALE GENOMIC DNA]</scope>
    <source>
        <strain evidence="9 10">Prop6</strain>
    </source>
</reference>
<evidence type="ECO:0000256" key="3">
    <source>
        <dbReference type="ARBA" id="ARBA00022723"/>
    </source>
</evidence>
<keyword evidence="2 7" id="KW-0813">Transport</keyword>
<keyword evidence="4 7" id="KW-0249">Electron transport</keyword>
<dbReference type="InterPro" id="IPR001080">
    <property type="entry name" value="3Fe4S_ferredoxin"/>
</dbReference>
<evidence type="ECO:0000259" key="8">
    <source>
        <dbReference type="PROSITE" id="PS51379"/>
    </source>
</evidence>
<dbReference type="PANTHER" id="PTHR36923:SF3">
    <property type="entry name" value="FERREDOXIN"/>
    <property type="match status" value="1"/>
</dbReference>
<feature type="domain" description="4Fe-4S ferredoxin-type" evidence="8">
    <location>
        <begin position="1"/>
        <end position="28"/>
    </location>
</feature>
<dbReference type="InterPro" id="IPR017896">
    <property type="entry name" value="4Fe4S_Fe-S-bd"/>
</dbReference>